<comment type="caution">
    <text evidence="2">The sequence shown here is derived from an EMBL/GenBank/DDBJ whole genome shotgun (WGS) entry which is preliminary data.</text>
</comment>
<evidence type="ECO:0000313" key="2">
    <source>
        <dbReference type="EMBL" id="EFF83531.1"/>
    </source>
</evidence>
<accession>D4XMP1</accession>
<dbReference type="Proteomes" id="UP000003085">
    <property type="component" value="Unassembled WGS sequence"/>
</dbReference>
<reference evidence="3" key="1">
    <citation type="submission" date="2010-03" db="EMBL/GenBank/DDBJ databases">
        <title>Complete sequence of Mobiluncus curtisii ATCC 43063.</title>
        <authorList>
            <person name="Muzny D."/>
            <person name="Qin X."/>
            <person name="Deng J."/>
            <person name="Jiang H."/>
            <person name="Liu Y."/>
            <person name="Qu J."/>
            <person name="Song X.-Z."/>
            <person name="Zhang L."/>
            <person name="Thornton R."/>
            <person name="Coyle M."/>
            <person name="Francisco L."/>
            <person name="Jackson L."/>
            <person name="Javaid M."/>
            <person name="Korchina V."/>
            <person name="Kovar C."/>
            <person name="Mata R."/>
            <person name="Mathew T."/>
            <person name="Ngo R."/>
            <person name="Nguyen L."/>
            <person name="Nguyen N."/>
            <person name="Okwuonu G."/>
            <person name="Ongeri F."/>
            <person name="Pham C."/>
            <person name="Simmons D."/>
            <person name="Wilczek-Boney K."/>
            <person name="Hale W."/>
            <person name="Jakkamsetti A."/>
            <person name="Pham P."/>
            <person name="Ruth R."/>
            <person name="San Lucas F."/>
            <person name="Warren J."/>
            <person name="Zhang J."/>
            <person name="Zhao Z."/>
            <person name="Zhou C."/>
            <person name="Zhu D."/>
            <person name="Lee S."/>
            <person name="Bess C."/>
            <person name="Blankenburg K."/>
            <person name="Forbes L."/>
            <person name="Fu Q."/>
            <person name="Gubbala S."/>
            <person name="Hirani K."/>
            <person name="Jayaseelan J.C."/>
            <person name="Lara F."/>
            <person name="Munidasa M."/>
            <person name="Palculict T."/>
            <person name="Patil S."/>
            <person name="Pu L.-L."/>
            <person name="Saada N."/>
            <person name="Tang L."/>
            <person name="Weissenberger G."/>
            <person name="Zhu Y."/>
            <person name="Hemphill L."/>
            <person name="Shang Y."/>
            <person name="Youmans B."/>
            <person name="Ayvaz T."/>
            <person name="Ross M."/>
            <person name="Santibanez J."/>
            <person name="Aqrawi P."/>
            <person name="Gross S."/>
            <person name="Joshi V."/>
            <person name="Fowler G."/>
            <person name="Nazareth L."/>
            <person name="Reid J."/>
            <person name="Worley K."/>
            <person name="Petrosino J."/>
            <person name="Highlander S."/>
            <person name="Gibbs R."/>
            <person name="Gibbs R."/>
        </authorList>
    </citation>
    <scope>NUCLEOTIDE SEQUENCE [LARGE SCALE GENOMIC DNA]</scope>
    <source>
        <strain evidence="3">ATCC 19194</strain>
    </source>
</reference>
<gene>
    <name evidence="2" type="ORF">HMP0015_0961</name>
</gene>
<name>D4XMP1_ACIHA</name>
<protein>
    <submittedName>
        <fullName evidence="2">Uncharacterized protein</fullName>
    </submittedName>
</protein>
<dbReference type="EMBL" id="ADMT01000103">
    <property type="protein sequence ID" value="EFF83531.1"/>
    <property type="molecule type" value="Genomic_DNA"/>
</dbReference>
<proteinExistence type="predicted"/>
<dbReference type="AlphaFoldDB" id="D4XMP1"/>
<organism evidence="2 3">
    <name type="scientific">Acinetobacter haemolyticus ATCC 19194</name>
    <dbReference type="NCBI Taxonomy" id="707232"/>
    <lineage>
        <taxon>Bacteria</taxon>
        <taxon>Pseudomonadati</taxon>
        <taxon>Pseudomonadota</taxon>
        <taxon>Gammaproteobacteria</taxon>
        <taxon>Moraxellales</taxon>
        <taxon>Moraxellaceae</taxon>
        <taxon>Acinetobacter</taxon>
    </lineage>
</organism>
<keyword evidence="1" id="KW-0472">Membrane</keyword>
<evidence type="ECO:0000313" key="3">
    <source>
        <dbReference type="Proteomes" id="UP000003085"/>
    </source>
</evidence>
<sequence>MTFISIYITKSKTKKPQRLNCGFLYFTILKILVTLFAQNTKVLNFDLIGLIRNSSFKT</sequence>
<evidence type="ECO:0000256" key="1">
    <source>
        <dbReference type="SAM" id="Phobius"/>
    </source>
</evidence>
<dbReference type="HOGENOM" id="CLU_2968789_0_0_6"/>
<feature type="transmembrane region" description="Helical" evidence="1">
    <location>
        <begin position="21"/>
        <end position="37"/>
    </location>
</feature>
<keyword evidence="1" id="KW-0812">Transmembrane</keyword>
<keyword evidence="1" id="KW-1133">Transmembrane helix</keyword>